<evidence type="ECO:0000259" key="9">
    <source>
        <dbReference type="PROSITE" id="PS50110"/>
    </source>
</evidence>
<dbReference type="PANTHER" id="PTHR43304">
    <property type="entry name" value="PHYTOCHROME-LIKE PROTEIN CPH1"/>
    <property type="match status" value="1"/>
</dbReference>
<evidence type="ECO:0000256" key="6">
    <source>
        <dbReference type="ARBA" id="ARBA00023125"/>
    </source>
</evidence>
<evidence type="ECO:0000259" key="11">
    <source>
        <dbReference type="PROSITE" id="PS50113"/>
    </source>
</evidence>
<dbReference type="SUPFAM" id="SSF52172">
    <property type="entry name" value="CheY-like"/>
    <property type="match status" value="1"/>
</dbReference>
<dbReference type="Pfam" id="PF08448">
    <property type="entry name" value="PAS_4"/>
    <property type="match status" value="1"/>
</dbReference>
<dbReference type="Pfam" id="PF08447">
    <property type="entry name" value="PAS_3"/>
    <property type="match status" value="2"/>
</dbReference>
<accession>A0A3S0QNT3</accession>
<dbReference type="InterPro" id="IPR001610">
    <property type="entry name" value="PAC"/>
</dbReference>
<sequence>MTSDIPNAGTGSDLAAQEVGDLTRSAGRKKVLAELASHCRLLEAMLASIPDFVYAFDRQRRFVYANPAMLALSSDEMIGKSFADLDYPADLADRLNGHIDHILRDAVNVEDEFLYRDPTGSLAYFQFAWGPVRAEDGSVERVVGMSRDISERRFLEEALRENEARLRAATELAGLGIYSWDPVTGALEWDTRLRAMWGLPPHIEVTTEVFEAAIHPDDLPYVRRAIAACVDPAGDGRYNVEYRLRGRNGNGTRYIATSGQTTFSHGRATGFIGAAIDITTLRCSEVAIRASEALFRSFANNSSSLIWIVDSVEAMIIYRSAAYEKIWGFPSPEVPAPFAEWLQNVHPDDRHQVERALTSVGAGEVAQFEYRIVRPVDGAIRSLRDTSFPILDEQGAVTRIGGITEDLTKDDIRQAYIICSRAADARRLAGIVRTEGYRARTFASGSAFLDVAPVLAPGCVLVDLRKARDEGLSILREVKARSIPLPMIALDAPGADVEAAVTAMKAGAIDYVFVAKEAFLRPTLSKAMAECLGTMRPMKRDEKAGARIARLTPREREVLFGLVEGGTNKSIGQKLGISPRTVELHRSQVMNRLNASSLTELLQIALVAGIAPAIGEE</sequence>
<dbReference type="Gene3D" id="1.10.10.10">
    <property type="entry name" value="Winged helix-like DNA-binding domain superfamily/Winged helix DNA-binding domain"/>
    <property type="match status" value="1"/>
</dbReference>
<protein>
    <recommendedName>
        <fullName evidence="2">histidine kinase</fullName>
        <ecNumber evidence="2">2.7.13.3</ecNumber>
    </recommendedName>
</protein>
<dbReference type="GO" id="GO:0000160">
    <property type="term" value="P:phosphorelay signal transduction system"/>
    <property type="evidence" value="ECO:0007669"/>
    <property type="project" value="InterPro"/>
</dbReference>
<dbReference type="RefSeq" id="WP_126922366.1">
    <property type="nucleotide sequence ID" value="NZ_ML133691.1"/>
</dbReference>
<dbReference type="PRINTS" id="PR00038">
    <property type="entry name" value="HTHLUXR"/>
</dbReference>
<name>A0A3S0QNT3_9HYPH</name>
<evidence type="ECO:0000256" key="1">
    <source>
        <dbReference type="ARBA" id="ARBA00000085"/>
    </source>
</evidence>
<keyword evidence="13" id="KW-1185">Reference proteome</keyword>
<dbReference type="SMART" id="SM00421">
    <property type="entry name" value="HTH_LUXR"/>
    <property type="match status" value="1"/>
</dbReference>
<dbReference type="GO" id="GO:0004673">
    <property type="term" value="F:protein histidine kinase activity"/>
    <property type="evidence" value="ECO:0007669"/>
    <property type="project" value="UniProtKB-EC"/>
</dbReference>
<feature type="domain" description="PAC" evidence="11">
    <location>
        <begin position="238"/>
        <end position="290"/>
    </location>
</feature>
<feature type="domain" description="PAC" evidence="11">
    <location>
        <begin position="109"/>
        <end position="161"/>
    </location>
</feature>
<dbReference type="InterPro" id="IPR000792">
    <property type="entry name" value="Tscrpt_reg_LuxR_C"/>
</dbReference>
<feature type="domain" description="HTH luxR-type" evidence="8">
    <location>
        <begin position="544"/>
        <end position="609"/>
    </location>
</feature>
<dbReference type="InterPro" id="IPR011006">
    <property type="entry name" value="CheY-like_superfamily"/>
</dbReference>
<evidence type="ECO:0000256" key="4">
    <source>
        <dbReference type="ARBA" id="ARBA00022679"/>
    </source>
</evidence>
<evidence type="ECO:0000313" key="13">
    <source>
        <dbReference type="Proteomes" id="UP000278823"/>
    </source>
</evidence>
<dbReference type="SUPFAM" id="SSF46894">
    <property type="entry name" value="C-terminal effector domain of the bipartite response regulators"/>
    <property type="match status" value="1"/>
</dbReference>
<evidence type="ECO:0000259" key="8">
    <source>
        <dbReference type="PROSITE" id="PS50043"/>
    </source>
</evidence>
<dbReference type="OrthoDB" id="9816309at2"/>
<dbReference type="PROSITE" id="PS50112">
    <property type="entry name" value="PAS"/>
    <property type="match status" value="1"/>
</dbReference>
<feature type="domain" description="PAC" evidence="11">
    <location>
        <begin position="366"/>
        <end position="419"/>
    </location>
</feature>
<dbReference type="PROSITE" id="PS50113">
    <property type="entry name" value="PAC"/>
    <property type="match status" value="3"/>
</dbReference>
<keyword evidence="3 7" id="KW-0597">Phosphoprotein</keyword>
<dbReference type="NCBIfam" id="TIGR00229">
    <property type="entry name" value="sensory_box"/>
    <property type="match status" value="2"/>
</dbReference>
<evidence type="ECO:0000259" key="10">
    <source>
        <dbReference type="PROSITE" id="PS50112"/>
    </source>
</evidence>
<dbReference type="PANTHER" id="PTHR43304:SF1">
    <property type="entry name" value="PAC DOMAIN-CONTAINING PROTEIN"/>
    <property type="match status" value="1"/>
</dbReference>
<dbReference type="InterPro" id="IPR013656">
    <property type="entry name" value="PAS_4"/>
</dbReference>
<dbReference type="Pfam" id="PF00196">
    <property type="entry name" value="GerE"/>
    <property type="match status" value="1"/>
</dbReference>
<evidence type="ECO:0000256" key="2">
    <source>
        <dbReference type="ARBA" id="ARBA00012438"/>
    </source>
</evidence>
<dbReference type="InterPro" id="IPR016032">
    <property type="entry name" value="Sig_transdc_resp-reg_C-effctor"/>
</dbReference>
<dbReference type="SMART" id="SM00091">
    <property type="entry name" value="PAS"/>
    <property type="match status" value="3"/>
</dbReference>
<dbReference type="InterPro" id="IPR036388">
    <property type="entry name" value="WH-like_DNA-bd_sf"/>
</dbReference>
<feature type="domain" description="Response regulatory" evidence="9">
    <location>
        <begin position="414"/>
        <end position="529"/>
    </location>
</feature>
<dbReference type="Gene3D" id="3.30.450.20">
    <property type="entry name" value="PAS domain"/>
    <property type="match status" value="3"/>
</dbReference>
<dbReference type="GO" id="GO:0006355">
    <property type="term" value="P:regulation of DNA-templated transcription"/>
    <property type="evidence" value="ECO:0007669"/>
    <property type="project" value="InterPro"/>
</dbReference>
<evidence type="ECO:0000256" key="3">
    <source>
        <dbReference type="ARBA" id="ARBA00022553"/>
    </source>
</evidence>
<dbReference type="AlphaFoldDB" id="A0A3S0QNT3"/>
<evidence type="ECO:0000256" key="7">
    <source>
        <dbReference type="PROSITE-ProRule" id="PRU00169"/>
    </source>
</evidence>
<keyword evidence="6" id="KW-0238">DNA-binding</keyword>
<feature type="modified residue" description="4-aspartylphosphate" evidence="7">
    <location>
        <position position="463"/>
    </location>
</feature>
<dbReference type="InterPro" id="IPR013655">
    <property type="entry name" value="PAS_fold_3"/>
</dbReference>
<dbReference type="GO" id="GO:0003677">
    <property type="term" value="F:DNA binding"/>
    <property type="evidence" value="ECO:0007669"/>
    <property type="project" value="UniProtKB-KW"/>
</dbReference>
<dbReference type="InterPro" id="IPR052162">
    <property type="entry name" value="Sensor_kinase/Photoreceptor"/>
</dbReference>
<dbReference type="Gene3D" id="3.40.50.2300">
    <property type="match status" value="1"/>
</dbReference>
<dbReference type="SUPFAM" id="SSF55785">
    <property type="entry name" value="PYP-like sensor domain (PAS domain)"/>
    <property type="match status" value="3"/>
</dbReference>
<dbReference type="InterPro" id="IPR001789">
    <property type="entry name" value="Sig_transdc_resp-reg_receiver"/>
</dbReference>
<comment type="catalytic activity">
    <reaction evidence="1">
        <text>ATP + protein L-histidine = ADP + protein N-phospho-L-histidine.</text>
        <dbReference type="EC" id="2.7.13.3"/>
    </reaction>
</comment>
<comment type="caution">
    <text evidence="12">The sequence shown here is derived from an EMBL/GenBank/DDBJ whole genome shotgun (WGS) entry which is preliminary data.</text>
</comment>
<dbReference type="PROSITE" id="PS50043">
    <property type="entry name" value="HTH_LUXR_2"/>
    <property type="match status" value="1"/>
</dbReference>
<proteinExistence type="predicted"/>
<dbReference type="InterPro" id="IPR000014">
    <property type="entry name" value="PAS"/>
</dbReference>
<reference evidence="13" key="1">
    <citation type="submission" date="2018-11" db="EMBL/GenBank/DDBJ databases">
        <title>Rhizobium chutanense sp. nov., isolated from root nodules of Phaseolus vulgaris in China.</title>
        <authorList>
            <person name="Huo Y."/>
        </authorList>
    </citation>
    <scope>NUCLEOTIDE SEQUENCE [LARGE SCALE GENOMIC DNA]</scope>
    <source>
        <strain evidence="13">CCBAU 65647</strain>
    </source>
</reference>
<evidence type="ECO:0000313" key="12">
    <source>
        <dbReference type="EMBL" id="RUM23894.1"/>
    </source>
</evidence>
<keyword evidence="5" id="KW-0418">Kinase</keyword>
<dbReference type="PROSITE" id="PS50110">
    <property type="entry name" value="RESPONSE_REGULATORY"/>
    <property type="match status" value="1"/>
</dbReference>
<dbReference type="CDD" id="cd00130">
    <property type="entry name" value="PAS"/>
    <property type="match status" value="3"/>
</dbReference>
<dbReference type="EC" id="2.7.13.3" evidence="2"/>
<dbReference type="Pfam" id="PF00072">
    <property type="entry name" value="Response_reg"/>
    <property type="match status" value="1"/>
</dbReference>
<feature type="domain" description="PAS" evidence="10">
    <location>
        <begin position="291"/>
        <end position="364"/>
    </location>
</feature>
<organism evidence="12 13">
    <name type="scientific">Rhizobium vallis</name>
    <dbReference type="NCBI Taxonomy" id="634290"/>
    <lineage>
        <taxon>Bacteria</taxon>
        <taxon>Pseudomonadati</taxon>
        <taxon>Pseudomonadota</taxon>
        <taxon>Alphaproteobacteria</taxon>
        <taxon>Hyphomicrobiales</taxon>
        <taxon>Rhizobiaceae</taxon>
        <taxon>Rhizobium/Agrobacterium group</taxon>
        <taxon>Rhizobium</taxon>
    </lineage>
</organism>
<evidence type="ECO:0000256" key="5">
    <source>
        <dbReference type="ARBA" id="ARBA00022777"/>
    </source>
</evidence>
<dbReference type="InterPro" id="IPR000700">
    <property type="entry name" value="PAS-assoc_C"/>
</dbReference>
<dbReference type="SMART" id="SM00086">
    <property type="entry name" value="PAC"/>
    <property type="match status" value="3"/>
</dbReference>
<dbReference type="EMBL" id="RJTH01000006">
    <property type="protein sequence ID" value="RUM23894.1"/>
    <property type="molecule type" value="Genomic_DNA"/>
</dbReference>
<dbReference type="CDD" id="cd06170">
    <property type="entry name" value="LuxR_C_like"/>
    <property type="match status" value="1"/>
</dbReference>
<dbReference type="Proteomes" id="UP000278823">
    <property type="component" value="Unassembled WGS sequence"/>
</dbReference>
<keyword evidence="4" id="KW-0808">Transferase</keyword>
<dbReference type="InterPro" id="IPR035965">
    <property type="entry name" value="PAS-like_dom_sf"/>
</dbReference>
<gene>
    <name evidence="12" type="ORF">EFQ99_18080</name>
</gene>